<dbReference type="Proteomes" id="UP000199021">
    <property type="component" value="Unassembled WGS sequence"/>
</dbReference>
<dbReference type="InterPro" id="IPR036249">
    <property type="entry name" value="Thioredoxin-like_sf"/>
</dbReference>
<reference evidence="3" key="1">
    <citation type="submission" date="2016-10" db="EMBL/GenBank/DDBJ databases">
        <authorList>
            <person name="Varghese N."/>
            <person name="Submissions S."/>
        </authorList>
    </citation>
    <scope>NUCLEOTIDE SEQUENCE [LARGE SCALE GENOMIC DNA]</scope>
    <source>
        <strain evidence="3">DSM 24740</strain>
    </source>
</reference>
<dbReference type="InterPro" id="IPR013766">
    <property type="entry name" value="Thioredoxin_domain"/>
</dbReference>
<dbReference type="GO" id="GO:0016491">
    <property type="term" value="F:oxidoreductase activity"/>
    <property type="evidence" value="ECO:0007669"/>
    <property type="project" value="InterPro"/>
</dbReference>
<dbReference type="InParanoid" id="A0A1H9JFY5"/>
<evidence type="ECO:0000259" key="1">
    <source>
        <dbReference type="PROSITE" id="PS51352"/>
    </source>
</evidence>
<sequence length="184" mass="20219">MALTESTMIDIGTQAPDFSLLDTVSGNTLTYTDVSGQAGTLVFFICNHCPYVLYVMDELIAVANDYKLKGIGTVAISTNDVVRYPVDSPDNMTAFAKKYDFSFPYLYDEEQTAGRAYDAACTPDLYLFDAEGKLFYRGRLDGNRPGSGREPDGTDLRNALDDLLAGRLSPEKQYPSAGCGIKWK</sequence>
<dbReference type="AlphaFoldDB" id="A0A1H9JFY5"/>
<dbReference type="CDD" id="cd02969">
    <property type="entry name" value="PRX_like1"/>
    <property type="match status" value="1"/>
</dbReference>
<name>A0A1H9JFY5_9BACT</name>
<keyword evidence="3" id="KW-1185">Reference proteome</keyword>
<dbReference type="EMBL" id="FOFB01000017">
    <property type="protein sequence ID" value="SEQ85688.1"/>
    <property type="molecule type" value="Genomic_DNA"/>
</dbReference>
<evidence type="ECO:0000313" key="2">
    <source>
        <dbReference type="EMBL" id="SEQ85688.1"/>
    </source>
</evidence>
<dbReference type="STRING" id="478744.SAMN05444359_11746"/>
<dbReference type="Pfam" id="PF00578">
    <property type="entry name" value="AhpC-TSA"/>
    <property type="match status" value="1"/>
</dbReference>
<dbReference type="InterPro" id="IPR000866">
    <property type="entry name" value="AhpC/TSA"/>
</dbReference>
<accession>A0A1H9JFY5</accession>
<dbReference type="PROSITE" id="PS51352">
    <property type="entry name" value="THIOREDOXIN_2"/>
    <property type="match status" value="1"/>
</dbReference>
<proteinExistence type="predicted"/>
<evidence type="ECO:0000313" key="3">
    <source>
        <dbReference type="Proteomes" id="UP000199021"/>
    </source>
</evidence>
<dbReference type="PANTHER" id="PTHR43640:SF1">
    <property type="entry name" value="THIOREDOXIN-DEPENDENT PEROXIREDOXIN"/>
    <property type="match status" value="1"/>
</dbReference>
<dbReference type="GO" id="GO:0016209">
    <property type="term" value="F:antioxidant activity"/>
    <property type="evidence" value="ECO:0007669"/>
    <property type="project" value="InterPro"/>
</dbReference>
<gene>
    <name evidence="2" type="ORF">SAMN05444359_11746</name>
</gene>
<dbReference type="RefSeq" id="WP_090170055.1">
    <property type="nucleotide sequence ID" value="NZ_FOFB01000017.1"/>
</dbReference>
<dbReference type="OrthoDB" id="9809746at2"/>
<feature type="domain" description="Thioredoxin" evidence="1">
    <location>
        <begin position="9"/>
        <end position="165"/>
    </location>
</feature>
<dbReference type="InterPro" id="IPR047262">
    <property type="entry name" value="PRX-like1"/>
</dbReference>
<dbReference type="Gene3D" id="3.40.30.10">
    <property type="entry name" value="Glutaredoxin"/>
    <property type="match status" value="1"/>
</dbReference>
<dbReference type="PANTHER" id="PTHR43640">
    <property type="entry name" value="OS07G0260300 PROTEIN"/>
    <property type="match status" value="1"/>
</dbReference>
<dbReference type="SUPFAM" id="SSF52833">
    <property type="entry name" value="Thioredoxin-like"/>
    <property type="match status" value="1"/>
</dbReference>
<protein>
    <submittedName>
        <fullName evidence="2">Peroxiredoxin</fullName>
    </submittedName>
</protein>
<organism evidence="2 3">
    <name type="scientific">Neolewinella agarilytica</name>
    <dbReference type="NCBI Taxonomy" id="478744"/>
    <lineage>
        <taxon>Bacteria</taxon>
        <taxon>Pseudomonadati</taxon>
        <taxon>Bacteroidota</taxon>
        <taxon>Saprospiria</taxon>
        <taxon>Saprospirales</taxon>
        <taxon>Lewinellaceae</taxon>
        <taxon>Neolewinella</taxon>
    </lineage>
</organism>